<keyword evidence="3" id="KW-1185">Reference proteome</keyword>
<gene>
    <name evidence="2" type="ORF">I2I01_06475</name>
</gene>
<evidence type="ECO:0000313" key="3">
    <source>
        <dbReference type="Proteomes" id="UP000645610"/>
    </source>
</evidence>
<evidence type="ECO:0000256" key="1">
    <source>
        <dbReference type="SAM" id="Phobius"/>
    </source>
</evidence>
<dbReference type="AlphaFoldDB" id="A0A931FKR2"/>
<organism evidence="2 3">
    <name type="scientific">Hymenobacter properus</name>
    <dbReference type="NCBI Taxonomy" id="2791026"/>
    <lineage>
        <taxon>Bacteria</taxon>
        <taxon>Pseudomonadati</taxon>
        <taxon>Bacteroidota</taxon>
        <taxon>Cytophagia</taxon>
        <taxon>Cytophagales</taxon>
        <taxon>Hymenobacteraceae</taxon>
        <taxon>Hymenobacter</taxon>
    </lineage>
</organism>
<dbReference type="Proteomes" id="UP000645610">
    <property type="component" value="Unassembled WGS sequence"/>
</dbReference>
<keyword evidence="1" id="KW-0472">Membrane</keyword>
<protein>
    <submittedName>
        <fullName evidence="2">Uncharacterized protein</fullName>
    </submittedName>
</protein>
<feature type="transmembrane region" description="Helical" evidence="1">
    <location>
        <begin position="6"/>
        <end position="32"/>
    </location>
</feature>
<accession>A0A931FKR2</accession>
<name>A0A931FKR2_9BACT</name>
<dbReference type="RefSeq" id="WP_196285646.1">
    <property type="nucleotide sequence ID" value="NZ_JADQDP010000002.1"/>
</dbReference>
<keyword evidence="1" id="KW-1133">Transmembrane helix</keyword>
<reference evidence="2 3" key="1">
    <citation type="submission" date="2020-11" db="EMBL/GenBank/DDBJ databases">
        <authorList>
            <person name="Kim M.K."/>
        </authorList>
    </citation>
    <scope>NUCLEOTIDE SEQUENCE [LARGE SCALE GENOMIC DNA]</scope>
    <source>
        <strain evidence="2 3">BT439</strain>
    </source>
</reference>
<sequence>MLGLAYWLLLLFYGLFVLGVLAASGYFVYYVYGMIRDYLRFRRNRQR</sequence>
<evidence type="ECO:0000313" key="2">
    <source>
        <dbReference type="EMBL" id="MBF9141271.1"/>
    </source>
</evidence>
<keyword evidence="1" id="KW-0812">Transmembrane</keyword>
<dbReference type="EMBL" id="JADQDP010000002">
    <property type="protein sequence ID" value="MBF9141271.1"/>
    <property type="molecule type" value="Genomic_DNA"/>
</dbReference>
<proteinExistence type="predicted"/>
<comment type="caution">
    <text evidence="2">The sequence shown here is derived from an EMBL/GenBank/DDBJ whole genome shotgun (WGS) entry which is preliminary data.</text>
</comment>